<protein>
    <recommendedName>
        <fullName evidence="4">Orc1-like AAA ATPase domain-containing protein</fullName>
    </recommendedName>
</protein>
<keyword evidence="6" id="KW-1185">Reference proteome</keyword>
<keyword evidence="1" id="KW-0547">Nucleotide-binding</keyword>
<dbReference type="Gene3D" id="3.40.50.300">
    <property type="entry name" value="P-loop containing nucleotide triphosphate hydrolases"/>
    <property type="match status" value="1"/>
</dbReference>
<name>A0A6V8KRU5_9ACTN</name>
<dbReference type="PANTHER" id="PTHR16305">
    <property type="entry name" value="TESTICULAR SOLUBLE ADENYLYL CYCLASE"/>
    <property type="match status" value="1"/>
</dbReference>
<dbReference type="GO" id="GO:0005737">
    <property type="term" value="C:cytoplasm"/>
    <property type="evidence" value="ECO:0007669"/>
    <property type="project" value="TreeGrafter"/>
</dbReference>
<feature type="region of interest" description="Disordered" evidence="3">
    <location>
        <begin position="266"/>
        <end position="299"/>
    </location>
</feature>
<dbReference type="Proteomes" id="UP000482960">
    <property type="component" value="Unassembled WGS sequence"/>
</dbReference>
<organism evidence="5 6">
    <name type="scientific">Phytohabitans rumicis</name>
    <dbReference type="NCBI Taxonomy" id="1076125"/>
    <lineage>
        <taxon>Bacteria</taxon>
        <taxon>Bacillati</taxon>
        <taxon>Actinomycetota</taxon>
        <taxon>Actinomycetes</taxon>
        <taxon>Micromonosporales</taxon>
        <taxon>Micromonosporaceae</taxon>
    </lineage>
</organism>
<gene>
    <name evidence="5" type="ORF">Prum_002160</name>
</gene>
<dbReference type="InterPro" id="IPR027417">
    <property type="entry name" value="P-loop_NTPase"/>
</dbReference>
<dbReference type="PANTHER" id="PTHR16305:SF35">
    <property type="entry name" value="TRANSCRIPTIONAL ACTIVATOR DOMAIN"/>
    <property type="match status" value="1"/>
</dbReference>
<dbReference type="InterPro" id="IPR041664">
    <property type="entry name" value="AAA_16"/>
</dbReference>
<evidence type="ECO:0000259" key="4">
    <source>
        <dbReference type="Pfam" id="PF13191"/>
    </source>
</evidence>
<sequence length="299" mass="31648">MESRQVTALVGRDIELARLRDVLRATAGGTGGCLVITGPPGIGKTRLLAEMIRHGSAAGLAVASGQAIELDRVAPLKTVVSALREARPRPVDLSGLREHQGDRLWYVERIGEALEEYAAAGPLLVVVDDAHWTDEFSALALRVLVPRLSSSPVRWVLARRPAATPSPAHEAIDWLVREGAEQLSLAPLDEAAVGALCSNVLGAEADATVLALAAEGTATRSCWSSTSPRCRPPGRSWSPRASPRWWAPTCRPTSGRPPSSVCTACRRRPSGCCRPDPSSGARSRCTPRPSCGGCGRSSC</sequence>
<dbReference type="GO" id="GO:0004016">
    <property type="term" value="F:adenylate cyclase activity"/>
    <property type="evidence" value="ECO:0007669"/>
    <property type="project" value="TreeGrafter"/>
</dbReference>
<accession>A0A6V8KRU5</accession>
<evidence type="ECO:0000313" key="5">
    <source>
        <dbReference type="EMBL" id="GFJ86574.1"/>
    </source>
</evidence>
<evidence type="ECO:0000313" key="6">
    <source>
        <dbReference type="Proteomes" id="UP000482960"/>
    </source>
</evidence>
<dbReference type="GO" id="GO:0005524">
    <property type="term" value="F:ATP binding"/>
    <property type="evidence" value="ECO:0007669"/>
    <property type="project" value="UniProtKB-KW"/>
</dbReference>
<reference evidence="5 6" key="1">
    <citation type="submission" date="2020-03" db="EMBL/GenBank/DDBJ databases">
        <title>Whole genome shotgun sequence of Phytohabitans rumicis NBRC 108638.</title>
        <authorList>
            <person name="Komaki H."/>
            <person name="Tamura T."/>
        </authorList>
    </citation>
    <scope>NUCLEOTIDE SEQUENCE [LARGE SCALE GENOMIC DNA]</scope>
    <source>
        <strain evidence="5 6">NBRC 108638</strain>
    </source>
</reference>
<dbReference type="EMBL" id="BLPG01000001">
    <property type="protein sequence ID" value="GFJ86574.1"/>
    <property type="molecule type" value="Genomic_DNA"/>
</dbReference>
<reference evidence="5 6" key="2">
    <citation type="submission" date="2020-03" db="EMBL/GenBank/DDBJ databases">
        <authorList>
            <person name="Ichikawa N."/>
            <person name="Kimura A."/>
            <person name="Kitahashi Y."/>
            <person name="Uohara A."/>
        </authorList>
    </citation>
    <scope>NUCLEOTIDE SEQUENCE [LARGE SCALE GENOMIC DNA]</scope>
    <source>
        <strain evidence="5 6">NBRC 108638</strain>
    </source>
</reference>
<dbReference type="Pfam" id="PF13191">
    <property type="entry name" value="AAA_16"/>
    <property type="match status" value="1"/>
</dbReference>
<evidence type="ECO:0000256" key="1">
    <source>
        <dbReference type="ARBA" id="ARBA00022741"/>
    </source>
</evidence>
<comment type="caution">
    <text evidence="5">The sequence shown here is derived from an EMBL/GenBank/DDBJ whole genome shotgun (WGS) entry which is preliminary data.</text>
</comment>
<keyword evidence="2" id="KW-0067">ATP-binding</keyword>
<evidence type="ECO:0000256" key="3">
    <source>
        <dbReference type="SAM" id="MobiDB-lite"/>
    </source>
</evidence>
<feature type="domain" description="Orc1-like AAA ATPase" evidence="4">
    <location>
        <begin position="9"/>
        <end position="156"/>
    </location>
</feature>
<dbReference type="AlphaFoldDB" id="A0A6V8KRU5"/>
<proteinExistence type="predicted"/>
<dbReference type="SUPFAM" id="SSF52540">
    <property type="entry name" value="P-loop containing nucleoside triphosphate hydrolases"/>
    <property type="match status" value="1"/>
</dbReference>
<evidence type="ECO:0000256" key="2">
    <source>
        <dbReference type="ARBA" id="ARBA00022840"/>
    </source>
</evidence>